<evidence type="ECO:0000256" key="4">
    <source>
        <dbReference type="ARBA" id="ARBA00023110"/>
    </source>
</evidence>
<keyword evidence="6 9" id="KW-0413">Isomerase</keyword>
<feature type="transmembrane region" description="Helical" evidence="10">
    <location>
        <begin position="26"/>
        <end position="44"/>
    </location>
</feature>
<dbReference type="InterPro" id="IPR050280">
    <property type="entry name" value="OMP_Chaperone_SurA"/>
</dbReference>
<organism evidence="12 13">
    <name type="scientific">Novosphingobium ovatum</name>
    <dbReference type="NCBI Taxonomy" id="1908523"/>
    <lineage>
        <taxon>Bacteria</taxon>
        <taxon>Pseudomonadati</taxon>
        <taxon>Pseudomonadota</taxon>
        <taxon>Alphaproteobacteria</taxon>
        <taxon>Sphingomonadales</taxon>
        <taxon>Sphingomonadaceae</taxon>
        <taxon>Novosphingobium</taxon>
    </lineage>
</organism>
<accession>A0ABW9XAQ5</accession>
<dbReference type="SUPFAM" id="SSF109998">
    <property type="entry name" value="Triger factor/SurA peptide-binding domain-like"/>
    <property type="match status" value="1"/>
</dbReference>
<evidence type="ECO:0000256" key="2">
    <source>
        <dbReference type="ARBA" id="ARBA00022729"/>
    </source>
</evidence>
<dbReference type="Gene3D" id="1.10.4030.10">
    <property type="entry name" value="Porin chaperone SurA, peptide-binding domain"/>
    <property type="match status" value="1"/>
</dbReference>
<dbReference type="SUPFAM" id="SSF54534">
    <property type="entry name" value="FKBP-like"/>
    <property type="match status" value="2"/>
</dbReference>
<name>A0ABW9XAQ5_9SPHN</name>
<dbReference type="InterPro" id="IPR046357">
    <property type="entry name" value="PPIase_dom_sf"/>
</dbReference>
<dbReference type="PANTHER" id="PTHR47637">
    <property type="entry name" value="CHAPERONE SURA"/>
    <property type="match status" value="1"/>
</dbReference>
<dbReference type="GO" id="GO:0016853">
    <property type="term" value="F:isomerase activity"/>
    <property type="evidence" value="ECO:0007669"/>
    <property type="project" value="UniProtKB-KW"/>
</dbReference>
<dbReference type="InterPro" id="IPR027304">
    <property type="entry name" value="Trigger_fact/SurA_dom_sf"/>
</dbReference>
<evidence type="ECO:0000256" key="3">
    <source>
        <dbReference type="ARBA" id="ARBA00022764"/>
    </source>
</evidence>
<keyword evidence="10" id="KW-0472">Membrane</keyword>
<dbReference type="EMBL" id="JAAAPO010000001">
    <property type="protein sequence ID" value="NBC35606.1"/>
    <property type="molecule type" value="Genomic_DNA"/>
</dbReference>
<keyword evidence="4 9" id="KW-0697">Rotamase</keyword>
<evidence type="ECO:0000259" key="11">
    <source>
        <dbReference type="PROSITE" id="PS50198"/>
    </source>
</evidence>
<dbReference type="InterPro" id="IPR015391">
    <property type="entry name" value="SurA_N"/>
</dbReference>
<dbReference type="Pfam" id="PF00639">
    <property type="entry name" value="Rotamase"/>
    <property type="match status" value="1"/>
</dbReference>
<dbReference type="Pfam" id="PF09312">
    <property type="entry name" value="SurA_N"/>
    <property type="match status" value="1"/>
</dbReference>
<evidence type="ECO:0000256" key="6">
    <source>
        <dbReference type="ARBA" id="ARBA00023235"/>
    </source>
</evidence>
<keyword evidence="10" id="KW-0812">Transmembrane</keyword>
<dbReference type="Proteomes" id="UP000753724">
    <property type="component" value="Unassembled WGS sequence"/>
</dbReference>
<keyword evidence="5" id="KW-0143">Chaperone</keyword>
<comment type="caution">
    <text evidence="12">The sequence shown here is derived from an EMBL/GenBank/DDBJ whole genome shotgun (WGS) entry which is preliminary data.</text>
</comment>
<dbReference type="Gene3D" id="3.10.50.40">
    <property type="match status" value="1"/>
</dbReference>
<dbReference type="InterPro" id="IPR000297">
    <property type="entry name" value="PPIase_PpiC"/>
</dbReference>
<evidence type="ECO:0000313" key="12">
    <source>
        <dbReference type="EMBL" id="NBC35606.1"/>
    </source>
</evidence>
<evidence type="ECO:0000256" key="5">
    <source>
        <dbReference type="ARBA" id="ARBA00023186"/>
    </source>
</evidence>
<keyword evidence="2" id="KW-0732">Signal</keyword>
<evidence type="ECO:0000256" key="9">
    <source>
        <dbReference type="PROSITE-ProRule" id="PRU00278"/>
    </source>
</evidence>
<protein>
    <recommendedName>
        <fullName evidence="1">Parvulin-like PPIase</fullName>
    </recommendedName>
    <alternativeName>
        <fullName evidence="7">Peptidyl-prolyl cis-trans isomerase plp</fullName>
    </alternativeName>
    <alternativeName>
        <fullName evidence="8">Rotamase plp</fullName>
    </alternativeName>
</protein>
<evidence type="ECO:0000313" key="13">
    <source>
        <dbReference type="Proteomes" id="UP000753724"/>
    </source>
</evidence>
<evidence type="ECO:0000256" key="7">
    <source>
        <dbReference type="ARBA" id="ARBA00030642"/>
    </source>
</evidence>
<proteinExistence type="predicted"/>
<keyword evidence="10" id="KW-1133">Transmembrane helix</keyword>
<dbReference type="PANTHER" id="PTHR47637:SF1">
    <property type="entry name" value="CHAPERONE SURA"/>
    <property type="match status" value="1"/>
</dbReference>
<gene>
    <name evidence="12" type="ORF">GTZ99_03445</name>
</gene>
<evidence type="ECO:0000256" key="10">
    <source>
        <dbReference type="SAM" id="Phobius"/>
    </source>
</evidence>
<sequence>MQGGYGHDRGHGRGNGRAKGLRGGKLALTGVALAGFALALGAVADVARAQGGGAGGLTLPQNITMLGTASPNFRRATAVVNGDVITGTDVNQRLALIIAANQGRLSPAEIEQLRMQTLRNLIDESLQIQEAKSLEVSVDEAEMDATYARFATETFRQTVPALDAYLAKIGSSPASLKRQIRAELSWQRVLRRNVQPFVNVSQEEVKELLQRLNAAKGTDEYRVGEIFLSATPESRQIVSENARRIYDQLREGASFVAYARQYGESSAKSVGGDLGWLRLGQLPNELATVARDMQPGQMAGPVELRGGFSILYMIDRRKVLTADPRDAVLSLKQITISLPANLTDAQVQARTAEFDKAIKGAGGCGGVGAVAARLGAQVGSNDQIRARDLPAPLQQPILSLAVGQATPPFGSKEDGIQVLMLCGRDDAAASSGPNFDQLMSQIEDERVNKRAQAYLRDLRRDAIIEYN</sequence>
<keyword evidence="3" id="KW-0574">Periplasm</keyword>
<evidence type="ECO:0000256" key="8">
    <source>
        <dbReference type="ARBA" id="ARBA00031484"/>
    </source>
</evidence>
<feature type="domain" description="PpiC" evidence="11">
    <location>
        <begin position="218"/>
        <end position="315"/>
    </location>
</feature>
<keyword evidence="13" id="KW-1185">Reference proteome</keyword>
<evidence type="ECO:0000256" key="1">
    <source>
        <dbReference type="ARBA" id="ARBA00018370"/>
    </source>
</evidence>
<dbReference type="PROSITE" id="PS50198">
    <property type="entry name" value="PPIC_PPIASE_2"/>
    <property type="match status" value="1"/>
</dbReference>
<reference evidence="13" key="1">
    <citation type="submission" date="2020-01" db="EMBL/GenBank/DDBJ databases">
        <title>Sphingomonas sp. strain CSW-10.</title>
        <authorList>
            <person name="Chen W.-M."/>
        </authorList>
    </citation>
    <scope>NUCLEOTIDE SEQUENCE [LARGE SCALE GENOMIC DNA]</scope>
    <source>
        <strain evidence="13">FSY-8</strain>
    </source>
</reference>